<evidence type="ECO:0000259" key="5">
    <source>
        <dbReference type="SMART" id="SM00181"/>
    </source>
</evidence>
<keyword evidence="3" id="KW-1015">Disulfide bond</keyword>
<evidence type="ECO:0000256" key="1">
    <source>
        <dbReference type="ARBA" id="ARBA00022690"/>
    </source>
</evidence>
<feature type="chain" id="PRO_5042455155" description="EGF-like domain-containing protein" evidence="4">
    <location>
        <begin position="18"/>
        <end position="265"/>
    </location>
</feature>
<protein>
    <recommendedName>
        <fullName evidence="5">EGF-like domain-containing protein</fullName>
    </recommendedName>
</protein>
<dbReference type="AlphaFoldDB" id="H3FY50"/>
<dbReference type="FunCoup" id="H3FY50">
    <property type="interactions" value="4"/>
</dbReference>
<evidence type="ECO:0000313" key="9">
    <source>
        <dbReference type="Proteomes" id="UP000005239"/>
    </source>
</evidence>
<dbReference type="SMART" id="SM00181">
    <property type="entry name" value="EGF"/>
    <property type="match status" value="3"/>
</dbReference>
<dbReference type="Proteomes" id="UP000005239">
    <property type="component" value="Unassembled WGS sequence"/>
</dbReference>
<feature type="domain" description="EGF-like" evidence="5">
    <location>
        <begin position="192"/>
        <end position="229"/>
    </location>
</feature>
<feature type="domain" description="EGF-like" evidence="5">
    <location>
        <begin position="129"/>
        <end position="165"/>
    </location>
</feature>
<dbReference type="Pfam" id="PF01826">
    <property type="entry name" value="TIL"/>
    <property type="match status" value="1"/>
</dbReference>
<evidence type="ECO:0000256" key="2">
    <source>
        <dbReference type="ARBA" id="ARBA00022900"/>
    </source>
</evidence>
<proteinExistence type="predicted"/>
<evidence type="ECO:0000256" key="4">
    <source>
        <dbReference type="SAM" id="SignalP"/>
    </source>
</evidence>
<feature type="domain" description="EGF-like" evidence="5">
    <location>
        <begin position="68"/>
        <end position="104"/>
    </location>
</feature>
<accession>A0A2A6CJD7</accession>
<keyword evidence="1" id="KW-0646">Protease inhibitor</keyword>
<gene>
    <name evidence="6" type="primary">WBGene00116798</name>
    <name evidence="7" type="synonym">WBGene00279661</name>
    <name evidence="8" type="synonym">WBGene00279663</name>
</gene>
<accession>H3FY50</accession>
<evidence type="ECO:0000256" key="3">
    <source>
        <dbReference type="ARBA" id="ARBA00023157"/>
    </source>
</evidence>
<evidence type="ECO:0000313" key="8">
    <source>
        <dbReference type="EnsemblMetazoa" id="PPA41294.1"/>
    </source>
</evidence>
<dbReference type="EnsemblMetazoa" id="PPA27244.1">
    <property type="protein sequence ID" value="PPA27244.1"/>
    <property type="gene ID" value="WBGene00116798"/>
</dbReference>
<dbReference type="InterPro" id="IPR036084">
    <property type="entry name" value="Ser_inhib-like_sf"/>
</dbReference>
<organism evidence="6 9">
    <name type="scientific">Pristionchus pacificus</name>
    <name type="common">Parasitic nematode worm</name>
    <dbReference type="NCBI Taxonomy" id="54126"/>
    <lineage>
        <taxon>Eukaryota</taxon>
        <taxon>Metazoa</taxon>
        <taxon>Ecdysozoa</taxon>
        <taxon>Nematoda</taxon>
        <taxon>Chromadorea</taxon>
        <taxon>Rhabditida</taxon>
        <taxon>Rhabditina</taxon>
        <taxon>Diplogasteromorpha</taxon>
        <taxon>Diplogasteroidea</taxon>
        <taxon>Neodiplogasteridae</taxon>
        <taxon>Pristionchus</taxon>
    </lineage>
</organism>
<keyword evidence="2" id="KW-0722">Serine protease inhibitor</keyword>
<dbReference type="EnsemblMetazoa" id="PPA41292.1">
    <property type="protein sequence ID" value="PPA41292.1"/>
    <property type="gene ID" value="WBGene00279661"/>
</dbReference>
<dbReference type="InterPro" id="IPR051368">
    <property type="entry name" value="SerProtInhib-TIL_Domain"/>
</dbReference>
<dbReference type="Gene3D" id="2.10.25.10">
    <property type="entry name" value="Laminin"/>
    <property type="match status" value="3"/>
</dbReference>
<dbReference type="InterPro" id="IPR000742">
    <property type="entry name" value="EGF"/>
</dbReference>
<dbReference type="OrthoDB" id="5912264at2759"/>
<dbReference type="CDD" id="cd19941">
    <property type="entry name" value="TIL"/>
    <property type="match status" value="2"/>
</dbReference>
<dbReference type="SUPFAM" id="SSF57567">
    <property type="entry name" value="Serine protease inhibitors"/>
    <property type="match status" value="3"/>
</dbReference>
<dbReference type="GO" id="GO:0004867">
    <property type="term" value="F:serine-type endopeptidase inhibitor activity"/>
    <property type="evidence" value="ECO:0007669"/>
    <property type="project" value="UniProtKB-KW"/>
</dbReference>
<reference evidence="6" key="2">
    <citation type="submission" date="2022-06" db="UniProtKB">
        <authorList>
            <consortium name="EnsemblMetazoa"/>
        </authorList>
    </citation>
    <scope>IDENTIFICATION</scope>
    <source>
        <strain evidence="6">PS312</strain>
    </source>
</reference>
<name>H3FY50_PRIPA</name>
<dbReference type="InterPro" id="IPR002919">
    <property type="entry name" value="TIL_dom"/>
</dbReference>
<evidence type="ECO:0000313" key="6">
    <source>
        <dbReference type="EnsemblMetazoa" id="PPA27244.1"/>
    </source>
</evidence>
<reference evidence="9" key="1">
    <citation type="journal article" date="2008" name="Nat. Genet.">
        <title>The Pristionchus pacificus genome provides a unique perspective on nematode lifestyle and parasitism.</title>
        <authorList>
            <person name="Dieterich C."/>
            <person name="Clifton S.W."/>
            <person name="Schuster L.N."/>
            <person name="Chinwalla A."/>
            <person name="Delehaunty K."/>
            <person name="Dinkelacker I."/>
            <person name="Fulton L."/>
            <person name="Fulton R."/>
            <person name="Godfrey J."/>
            <person name="Minx P."/>
            <person name="Mitreva M."/>
            <person name="Roeseler W."/>
            <person name="Tian H."/>
            <person name="Witte H."/>
            <person name="Yang S.P."/>
            <person name="Wilson R.K."/>
            <person name="Sommer R.J."/>
        </authorList>
    </citation>
    <scope>NUCLEOTIDE SEQUENCE [LARGE SCALE GENOMIC DNA]</scope>
    <source>
        <strain evidence="9">PS312</strain>
    </source>
</reference>
<dbReference type="PANTHER" id="PTHR23259">
    <property type="entry name" value="RIDDLE"/>
    <property type="match status" value="1"/>
</dbReference>
<dbReference type="STRING" id="54126.H3FY50"/>
<keyword evidence="9" id="KW-1185">Reference proteome</keyword>
<sequence>MIRWLVLALLVATVTSAEQPKKAPRIQNQQPAIIDIFLGVGQIICAATGQCRPRNPCPPNTVFRQGCPCEPTCTNRNPPCTAQCRRPRCQCRPGMIRNPVGQCVFTNMCPIAPPPRCIRPNEVWRQCSTCEGTCQNQNPICTLQCRPPRCQCRTGFVRNNIGVCVRPTTCPRPGCTGANQFWNPCPWVNEPTCQNPWPTCPLICPIGGRRCQCRPGFYRASSAPNAPCVPWQFCWRFPWPRANPVAIATSPIGRPWCWWGGPRRG</sequence>
<dbReference type="PANTHER" id="PTHR23259:SF70">
    <property type="entry name" value="ACCESSORY GLAND PROTEIN ACP62F-RELATED"/>
    <property type="match status" value="1"/>
</dbReference>
<dbReference type="EnsemblMetazoa" id="PPA41294.1">
    <property type="protein sequence ID" value="PPA41294.1"/>
    <property type="gene ID" value="WBGene00279663"/>
</dbReference>
<evidence type="ECO:0000313" key="7">
    <source>
        <dbReference type="EnsemblMetazoa" id="PPA41292.1"/>
    </source>
</evidence>
<feature type="signal peptide" evidence="4">
    <location>
        <begin position="1"/>
        <end position="17"/>
    </location>
</feature>
<keyword evidence="4" id="KW-0732">Signal</keyword>